<name>A0ABR2FI60_9ROSI</name>
<feature type="transmembrane region" description="Helical" evidence="6">
    <location>
        <begin position="85"/>
        <end position="107"/>
    </location>
</feature>
<comment type="subcellular location">
    <subcellularLocation>
        <location evidence="1">Membrane</location>
        <topology evidence="1">Multi-pass membrane protein</topology>
    </subcellularLocation>
</comment>
<dbReference type="PANTHER" id="PTHR22926:SF5">
    <property type="entry name" value="PHOSPHO-N-ACETYLMURAMOYL-PENTAPEPTIDE-TRANSFERASE HOMOLOG"/>
    <property type="match status" value="1"/>
</dbReference>
<keyword evidence="5 6" id="KW-0472">Membrane</keyword>
<keyword evidence="3 6" id="KW-0812">Transmembrane</keyword>
<feature type="transmembrane region" description="Helical" evidence="6">
    <location>
        <begin position="59"/>
        <end position="79"/>
    </location>
</feature>
<evidence type="ECO:0000256" key="1">
    <source>
        <dbReference type="ARBA" id="ARBA00004141"/>
    </source>
</evidence>
<evidence type="ECO:0000313" key="8">
    <source>
        <dbReference type="Proteomes" id="UP001472677"/>
    </source>
</evidence>
<keyword evidence="2" id="KW-0808">Transferase</keyword>
<organism evidence="7 8">
    <name type="scientific">Hibiscus sabdariffa</name>
    <name type="common">roselle</name>
    <dbReference type="NCBI Taxonomy" id="183260"/>
    <lineage>
        <taxon>Eukaryota</taxon>
        <taxon>Viridiplantae</taxon>
        <taxon>Streptophyta</taxon>
        <taxon>Embryophyta</taxon>
        <taxon>Tracheophyta</taxon>
        <taxon>Spermatophyta</taxon>
        <taxon>Magnoliopsida</taxon>
        <taxon>eudicotyledons</taxon>
        <taxon>Gunneridae</taxon>
        <taxon>Pentapetalae</taxon>
        <taxon>rosids</taxon>
        <taxon>malvids</taxon>
        <taxon>Malvales</taxon>
        <taxon>Malvaceae</taxon>
        <taxon>Malvoideae</taxon>
        <taxon>Hibiscus</taxon>
    </lineage>
</organism>
<evidence type="ECO:0000256" key="4">
    <source>
        <dbReference type="ARBA" id="ARBA00022989"/>
    </source>
</evidence>
<dbReference type="InterPro" id="IPR000715">
    <property type="entry name" value="Glycosyl_transferase_4"/>
</dbReference>
<proteinExistence type="predicted"/>
<evidence type="ECO:0000313" key="7">
    <source>
        <dbReference type="EMBL" id="KAK8580546.1"/>
    </source>
</evidence>
<sequence length="193" mass="21212">MYRGGVEVMENIAMVLDFPTLFFAWKKPKEKHRRLHEVIHFPRKEGHANHSKMQRSPTMGGLFFLPVGIFVANFVTGFYSVEVAAAAAAAATLVFAMIGPIDDVLCFIKQHNSGLSPRLRLLVETILLLVNAGKCLFLLYLHHWALCALENFIYCLTPFCFVSMGNGVSLTDGVTAALAFIGLSIAVLPICPG</sequence>
<dbReference type="Proteomes" id="UP001472677">
    <property type="component" value="Unassembled WGS sequence"/>
</dbReference>
<evidence type="ECO:0000256" key="2">
    <source>
        <dbReference type="ARBA" id="ARBA00022679"/>
    </source>
</evidence>
<evidence type="ECO:0000256" key="6">
    <source>
        <dbReference type="SAM" id="Phobius"/>
    </source>
</evidence>
<keyword evidence="8" id="KW-1185">Reference proteome</keyword>
<feature type="transmembrane region" description="Helical" evidence="6">
    <location>
        <begin position="173"/>
        <end position="191"/>
    </location>
</feature>
<reference evidence="7 8" key="1">
    <citation type="journal article" date="2024" name="G3 (Bethesda)">
        <title>Genome assembly of Hibiscus sabdariffa L. provides insights into metabolisms of medicinal natural products.</title>
        <authorList>
            <person name="Kim T."/>
        </authorList>
    </citation>
    <scope>NUCLEOTIDE SEQUENCE [LARGE SCALE GENOMIC DNA]</scope>
    <source>
        <strain evidence="7">TK-2024</strain>
        <tissue evidence="7">Old leaves</tissue>
    </source>
</reference>
<gene>
    <name evidence="7" type="ORF">V6N12_070812</name>
</gene>
<comment type="caution">
    <text evidence="7">The sequence shown here is derived from an EMBL/GenBank/DDBJ whole genome shotgun (WGS) entry which is preliminary data.</text>
</comment>
<dbReference type="EMBL" id="JBBPBM010000006">
    <property type="protein sequence ID" value="KAK8580546.1"/>
    <property type="molecule type" value="Genomic_DNA"/>
</dbReference>
<keyword evidence="4 6" id="KW-1133">Transmembrane helix</keyword>
<evidence type="ECO:0000256" key="5">
    <source>
        <dbReference type="ARBA" id="ARBA00023136"/>
    </source>
</evidence>
<accession>A0ABR2FI60</accession>
<protein>
    <submittedName>
        <fullName evidence="7">Uncharacterized protein</fullName>
    </submittedName>
</protein>
<evidence type="ECO:0000256" key="3">
    <source>
        <dbReference type="ARBA" id="ARBA00022692"/>
    </source>
</evidence>
<dbReference type="PANTHER" id="PTHR22926">
    <property type="entry name" value="PHOSPHO-N-ACETYLMURAMOYL-PENTAPEPTIDE-TRANSFERASE"/>
    <property type="match status" value="1"/>
</dbReference>
<feature type="transmembrane region" description="Helical" evidence="6">
    <location>
        <begin position="119"/>
        <end position="141"/>
    </location>
</feature>